<organism evidence="3 4">
    <name type="scientific">Mytilus coruscus</name>
    <name type="common">Sea mussel</name>
    <dbReference type="NCBI Taxonomy" id="42192"/>
    <lineage>
        <taxon>Eukaryota</taxon>
        <taxon>Metazoa</taxon>
        <taxon>Spiralia</taxon>
        <taxon>Lophotrochozoa</taxon>
        <taxon>Mollusca</taxon>
        <taxon>Bivalvia</taxon>
        <taxon>Autobranchia</taxon>
        <taxon>Pteriomorphia</taxon>
        <taxon>Mytilida</taxon>
        <taxon>Mytiloidea</taxon>
        <taxon>Mytilidae</taxon>
        <taxon>Mytilinae</taxon>
        <taxon>Mytilus</taxon>
    </lineage>
</organism>
<dbReference type="EMBL" id="CACVKT020006008">
    <property type="protein sequence ID" value="CAC5399402.1"/>
    <property type="molecule type" value="Genomic_DNA"/>
</dbReference>
<name>A0A6J8CWX0_MYTCO</name>
<evidence type="ECO:0000313" key="3">
    <source>
        <dbReference type="EMBL" id="CAC5399402.1"/>
    </source>
</evidence>
<dbReference type="OrthoDB" id="6145557at2759"/>
<dbReference type="InterPro" id="IPR000082">
    <property type="entry name" value="SEA_dom"/>
</dbReference>
<keyword evidence="4" id="KW-1185">Reference proteome</keyword>
<dbReference type="Pfam" id="PF00078">
    <property type="entry name" value="RVT_1"/>
    <property type="match status" value="1"/>
</dbReference>
<dbReference type="Pfam" id="PF01390">
    <property type="entry name" value="SEA"/>
    <property type="match status" value="1"/>
</dbReference>
<proteinExistence type="predicted"/>
<dbReference type="PANTHER" id="PTHR33050:SF7">
    <property type="entry name" value="RIBONUCLEASE H"/>
    <property type="match status" value="1"/>
</dbReference>
<dbReference type="Proteomes" id="UP000507470">
    <property type="component" value="Unassembled WGS sequence"/>
</dbReference>
<dbReference type="Gene3D" id="3.30.70.270">
    <property type="match status" value="1"/>
</dbReference>
<feature type="domain" description="SEA" evidence="2">
    <location>
        <begin position="296"/>
        <end position="342"/>
    </location>
</feature>
<dbReference type="InterPro" id="IPR000477">
    <property type="entry name" value="RT_dom"/>
</dbReference>
<gene>
    <name evidence="3" type="ORF">MCOR_33669</name>
</gene>
<dbReference type="AlphaFoldDB" id="A0A6J8CWX0"/>
<evidence type="ECO:0000259" key="2">
    <source>
        <dbReference type="Pfam" id="PF01390"/>
    </source>
</evidence>
<dbReference type="InterPro" id="IPR043128">
    <property type="entry name" value="Rev_trsase/Diguanyl_cyclase"/>
</dbReference>
<sequence length="437" mass="49417">MLHFHSQWVQITQDKLVIQIVTNGLMLDFIKIPAFTGVKETIVPREGTKRSSILEEVNTLLEKCAIEPVQKNVENQGYYSTIFLVLKCQGGMRSILNLKPLNQYVVPQHFKMETLRSNLKSLKIGEWAVTLDFKDAYFHIPIHKYYRQFLRFSVLGKSNQYQALPFGLRSAPRIFTKMMAVVGMFEVTLKLAEKYSDSKELANPKSEAFKSLKEKVQPEILRLYDPVCGSQEIDILKYKSSGAAHSIIFKLTSSGCSDESTLKEPIETQIQTGLLGSSLKVSTSGLTLQKLTERVFYQVSLNVNRQFTDELKKKHSAEFNAFSKFVQTVLNKHYEKVPGKQEVKVVECQQGLSGTVSTCVILEIISHGCKDEVVVRQPIKDLIAVGKLELTLKTSATDFSFKTVRGSKPVSSKCFDLSLLITLFTKGFKCKTTRERI</sequence>
<dbReference type="InterPro" id="IPR043502">
    <property type="entry name" value="DNA/RNA_pol_sf"/>
</dbReference>
<evidence type="ECO:0008006" key="5">
    <source>
        <dbReference type="Google" id="ProtNLM"/>
    </source>
</evidence>
<feature type="domain" description="Reverse transcriptase" evidence="1">
    <location>
        <begin position="90"/>
        <end position="182"/>
    </location>
</feature>
<evidence type="ECO:0000313" key="4">
    <source>
        <dbReference type="Proteomes" id="UP000507470"/>
    </source>
</evidence>
<protein>
    <recommendedName>
        <fullName evidence="5">Reverse transcriptase domain-containing protein</fullName>
    </recommendedName>
</protein>
<evidence type="ECO:0000259" key="1">
    <source>
        <dbReference type="Pfam" id="PF00078"/>
    </source>
</evidence>
<dbReference type="SUPFAM" id="SSF56672">
    <property type="entry name" value="DNA/RNA polymerases"/>
    <property type="match status" value="1"/>
</dbReference>
<dbReference type="InterPro" id="IPR052055">
    <property type="entry name" value="Hepadnavirus_pol/RT"/>
</dbReference>
<accession>A0A6J8CWX0</accession>
<dbReference type="Gene3D" id="3.10.10.10">
    <property type="entry name" value="HIV Type 1 Reverse Transcriptase, subunit A, domain 1"/>
    <property type="match status" value="1"/>
</dbReference>
<reference evidence="3 4" key="1">
    <citation type="submission" date="2020-06" db="EMBL/GenBank/DDBJ databases">
        <authorList>
            <person name="Li R."/>
            <person name="Bekaert M."/>
        </authorList>
    </citation>
    <scope>NUCLEOTIDE SEQUENCE [LARGE SCALE GENOMIC DNA]</scope>
    <source>
        <strain evidence="4">wild</strain>
    </source>
</reference>
<dbReference type="PANTHER" id="PTHR33050">
    <property type="entry name" value="REVERSE TRANSCRIPTASE DOMAIN-CONTAINING PROTEIN"/>
    <property type="match status" value="1"/>
</dbReference>